<proteinExistence type="predicted"/>
<dbReference type="Proteomes" id="UP000028834">
    <property type="component" value="Unassembled WGS sequence"/>
</dbReference>
<dbReference type="EMBL" id="AFYV02000388">
    <property type="protein sequence ID" value="KFG65178.1"/>
    <property type="molecule type" value="Genomic_DNA"/>
</dbReference>
<name>A0A086M8G0_TOXGO</name>
<evidence type="ECO:0000313" key="1">
    <source>
        <dbReference type="EMBL" id="KFG65178.1"/>
    </source>
</evidence>
<dbReference type="VEuPathDB" id="ToxoDB:TGRUB_258970B"/>
<accession>A0A086M8G0</accession>
<protein>
    <submittedName>
        <fullName evidence="1">Uncharacterized protein</fullName>
    </submittedName>
</protein>
<reference evidence="1 2" key="1">
    <citation type="submission" date="2014-05" db="EMBL/GenBank/DDBJ databases">
        <authorList>
            <person name="Sibley D."/>
            <person name="Venepally P."/>
            <person name="Karamycheva S."/>
            <person name="Hadjithomas M."/>
            <person name="Khan A."/>
            <person name="Brunk B."/>
            <person name="Roos D."/>
            <person name="Caler E."/>
            <person name="Lorenzi H."/>
        </authorList>
    </citation>
    <scope>NUCLEOTIDE SEQUENCE [LARGE SCALE GENOMIC DNA]</scope>
    <source>
        <strain evidence="1 2">RUB</strain>
    </source>
</reference>
<dbReference type="AlphaFoldDB" id="A0A086M8G0"/>
<gene>
    <name evidence="1" type="ORF">TGRUB_258970B</name>
</gene>
<sequence length="70" mass="7542">LSREEQEGAADACRKLTRMVLTIGAALAAVAADVPQLKQLEMYRSACLALDTFQSKLSLYASALQQPIDS</sequence>
<evidence type="ECO:0000313" key="2">
    <source>
        <dbReference type="Proteomes" id="UP000028834"/>
    </source>
</evidence>
<comment type="caution">
    <text evidence="1">The sequence shown here is derived from an EMBL/GenBank/DDBJ whole genome shotgun (WGS) entry which is preliminary data.</text>
</comment>
<organism evidence="1 2">
    <name type="scientific">Toxoplasma gondii RUB</name>
    <dbReference type="NCBI Taxonomy" id="935652"/>
    <lineage>
        <taxon>Eukaryota</taxon>
        <taxon>Sar</taxon>
        <taxon>Alveolata</taxon>
        <taxon>Apicomplexa</taxon>
        <taxon>Conoidasida</taxon>
        <taxon>Coccidia</taxon>
        <taxon>Eucoccidiorida</taxon>
        <taxon>Eimeriorina</taxon>
        <taxon>Sarcocystidae</taxon>
        <taxon>Toxoplasma</taxon>
    </lineage>
</organism>
<feature type="non-terminal residue" evidence="1">
    <location>
        <position position="1"/>
    </location>
</feature>